<proteinExistence type="predicted"/>
<dbReference type="EMBL" id="JAAOYM010000001">
    <property type="protein sequence ID" value="NIJ13780.1"/>
    <property type="molecule type" value="Genomic_DNA"/>
</dbReference>
<evidence type="ECO:0000256" key="8">
    <source>
        <dbReference type="ARBA" id="ARBA00023012"/>
    </source>
</evidence>
<feature type="transmembrane region" description="Helical" evidence="10">
    <location>
        <begin position="85"/>
        <end position="111"/>
    </location>
</feature>
<dbReference type="RefSeq" id="WP_167173812.1">
    <property type="nucleotide sequence ID" value="NZ_JAAOYM010000001.1"/>
</dbReference>
<dbReference type="Gene3D" id="1.20.5.1930">
    <property type="match status" value="1"/>
</dbReference>
<dbReference type="PANTHER" id="PTHR24421:SF10">
    <property type="entry name" value="NITRATE_NITRITE SENSOR PROTEIN NARQ"/>
    <property type="match status" value="1"/>
</dbReference>
<evidence type="ECO:0000256" key="2">
    <source>
        <dbReference type="ARBA" id="ARBA00012438"/>
    </source>
</evidence>
<evidence type="ECO:0000256" key="7">
    <source>
        <dbReference type="ARBA" id="ARBA00022840"/>
    </source>
</evidence>
<evidence type="ECO:0000256" key="1">
    <source>
        <dbReference type="ARBA" id="ARBA00000085"/>
    </source>
</evidence>
<feature type="transmembrane region" description="Helical" evidence="10">
    <location>
        <begin position="55"/>
        <end position="73"/>
    </location>
</feature>
<evidence type="ECO:0000259" key="11">
    <source>
        <dbReference type="PROSITE" id="PS50109"/>
    </source>
</evidence>
<evidence type="ECO:0000313" key="13">
    <source>
        <dbReference type="Proteomes" id="UP000545493"/>
    </source>
</evidence>
<accession>A0A7X5ZSX0</accession>
<dbReference type="InterPro" id="IPR011712">
    <property type="entry name" value="Sig_transdc_His_kin_sub3_dim/P"/>
</dbReference>
<keyword evidence="9" id="KW-0175">Coiled coil</keyword>
<keyword evidence="6 12" id="KW-0418">Kinase</keyword>
<dbReference type="PANTHER" id="PTHR24421">
    <property type="entry name" value="NITRATE/NITRITE SENSOR PROTEIN NARX-RELATED"/>
    <property type="match status" value="1"/>
</dbReference>
<dbReference type="InterPro" id="IPR003594">
    <property type="entry name" value="HATPase_dom"/>
</dbReference>
<keyword evidence="10" id="KW-0812">Transmembrane</keyword>
<comment type="caution">
    <text evidence="12">The sequence shown here is derived from an EMBL/GenBank/DDBJ whole genome shotgun (WGS) entry which is preliminary data.</text>
</comment>
<keyword evidence="3" id="KW-0597">Phosphoprotein</keyword>
<evidence type="ECO:0000256" key="5">
    <source>
        <dbReference type="ARBA" id="ARBA00022741"/>
    </source>
</evidence>
<organism evidence="12 13">
    <name type="scientific">Saccharomonospora amisosensis</name>
    <dbReference type="NCBI Taxonomy" id="1128677"/>
    <lineage>
        <taxon>Bacteria</taxon>
        <taxon>Bacillati</taxon>
        <taxon>Actinomycetota</taxon>
        <taxon>Actinomycetes</taxon>
        <taxon>Pseudonocardiales</taxon>
        <taxon>Pseudonocardiaceae</taxon>
        <taxon>Saccharomonospora</taxon>
    </lineage>
</organism>
<evidence type="ECO:0000256" key="3">
    <source>
        <dbReference type="ARBA" id="ARBA00022553"/>
    </source>
</evidence>
<keyword evidence="10" id="KW-1133">Transmembrane helix</keyword>
<dbReference type="Pfam" id="PF07730">
    <property type="entry name" value="HisKA_3"/>
    <property type="match status" value="1"/>
</dbReference>
<dbReference type="EC" id="2.7.13.3" evidence="2"/>
<evidence type="ECO:0000256" key="6">
    <source>
        <dbReference type="ARBA" id="ARBA00022777"/>
    </source>
</evidence>
<evidence type="ECO:0000256" key="9">
    <source>
        <dbReference type="SAM" id="Coils"/>
    </source>
</evidence>
<sequence>MDPIRGRRSDLLDAALAVGVTALVLADALLGQARLAPLDYALLFTGSLVIAVRARFPRTVLLVSLVLGLAYLSRVEPGAIAGVPVLIAIYTAVSVGHRVWGIAVVVPLMVFSVLDNLAAEGGTFTAAAIQDAILPVGWFFAALVLGEVTRHRRAYLRQAEQRADEALRTREEVARRRAEEERVRIARELHDSLTHQISIIKLQAGVAIHLARKRGEDIPEALLAIQHASAEASKELRATLEVLRDDVITGGTHGLAALPALVEQAAAAGVTAKVSIDGHTSELPSDVDTAAYRIVQEALTNVARHAGSGEASVKVGFGAKELILRIDDNGSADPREPPVPGVGLLGMRERVTALGGRLSAGARPGGGFTVEAALPLEGKLA</sequence>
<dbReference type="InterPro" id="IPR005467">
    <property type="entry name" value="His_kinase_dom"/>
</dbReference>
<reference evidence="12 13" key="1">
    <citation type="submission" date="2020-03" db="EMBL/GenBank/DDBJ databases">
        <title>Sequencing the genomes of 1000 actinobacteria strains.</title>
        <authorList>
            <person name="Klenk H.-P."/>
        </authorList>
    </citation>
    <scope>NUCLEOTIDE SEQUENCE [LARGE SCALE GENOMIC DNA]</scope>
    <source>
        <strain evidence="12 13">DSM 45685</strain>
    </source>
</reference>
<dbReference type="GO" id="GO:0016020">
    <property type="term" value="C:membrane"/>
    <property type="evidence" value="ECO:0007669"/>
    <property type="project" value="InterPro"/>
</dbReference>
<comment type="catalytic activity">
    <reaction evidence="1">
        <text>ATP + protein L-histidine = ADP + protein N-phospho-L-histidine.</text>
        <dbReference type="EC" id="2.7.13.3"/>
    </reaction>
</comment>
<dbReference type="GO" id="GO:0005524">
    <property type="term" value="F:ATP binding"/>
    <property type="evidence" value="ECO:0007669"/>
    <property type="project" value="UniProtKB-KW"/>
</dbReference>
<dbReference type="GO" id="GO:0046983">
    <property type="term" value="F:protein dimerization activity"/>
    <property type="evidence" value="ECO:0007669"/>
    <property type="project" value="InterPro"/>
</dbReference>
<keyword evidence="13" id="KW-1185">Reference proteome</keyword>
<dbReference type="SUPFAM" id="SSF55874">
    <property type="entry name" value="ATPase domain of HSP90 chaperone/DNA topoisomerase II/histidine kinase"/>
    <property type="match status" value="1"/>
</dbReference>
<dbReference type="Pfam" id="PF02518">
    <property type="entry name" value="HATPase_c"/>
    <property type="match status" value="1"/>
</dbReference>
<name>A0A7X5ZSX0_9PSEU</name>
<evidence type="ECO:0000313" key="12">
    <source>
        <dbReference type="EMBL" id="NIJ13780.1"/>
    </source>
</evidence>
<dbReference type="InterPro" id="IPR036890">
    <property type="entry name" value="HATPase_C_sf"/>
</dbReference>
<dbReference type="Proteomes" id="UP000545493">
    <property type="component" value="Unassembled WGS sequence"/>
</dbReference>
<keyword evidence="7" id="KW-0067">ATP-binding</keyword>
<keyword evidence="8" id="KW-0902">Two-component regulatory system</keyword>
<dbReference type="PROSITE" id="PS50109">
    <property type="entry name" value="HIS_KIN"/>
    <property type="match status" value="1"/>
</dbReference>
<evidence type="ECO:0000256" key="10">
    <source>
        <dbReference type="SAM" id="Phobius"/>
    </source>
</evidence>
<keyword evidence="4" id="KW-0808">Transferase</keyword>
<feature type="transmembrane region" description="Helical" evidence="10">
    <location>
        <begin position="123"/>
        <end position="145"/>
    </location>
</feature>
<dbReference type="AlphaFoldDB" id="A0A7X5ZSX0"/>
<keyword evidence="5" id="KW-0547">Nucleotide-binding</keyword>
<dbReference type="Gene3D" id="3.30.565.10">
    <property type="entry name" value="Histidine kinase-like ATPase, C-terminal domain"/>
    <property type="match status" value="1"/>
</dbReference>
<feature type="coiled-coil region" evidence="9">
    <location>
        <begin position="156"/>
        <end position="183"/>
    </location>
</feature>
<dbReference type="InterPro" id="IPR050482">
    <property type="entry name" value="Sensor_HK_TwoCompSys"/>
</dbReference>
<protein>
    <recommendedName>
        <fullName evidence="2">histidine kinase</fullName>
        <ecNumber evidence="2">2.7.13.3</ecNumber>
    </recommendedName>
</protein>
<gene>
    <name evidence="12" type="ORF">FHU38_004124</name>
</gene>
<evidence type="ECO:0000256" key="4">
    <source>
        <dbReference type="ARBA" id="ARBA00022679"/>
    </source>
</evidence>
<dbReference type="GO" id="GO:0000155">
    <property type="term" value="F:phosphorelay sensor kinase activity"/>
    <property type="evidence" value="ECO:0007669"/>
    <property type="project" value="InterPro"/>
</dbReference>
<feature type="transmembrane region" description="Helical" evidence="10">
    <location>
        <begin position="12"/>
        <end position="35"/>
    </location>
</feature>
<feature type="domain" description="Histidine kinase" evidence="11">
    <location>
        <begin position="293"/>
        <end position="378"/>
    </location>
</feature>
<dbReference type="CDD" id="cd16917">
    <property type="entry name" value="HATPase_UhpB-NarQ-NarX-like"/>
    <property type="match status" value="1"/>
</dbReference>
<keyword evidence="10" id="KW-0472">Membrane</keyword>